<accession>A0A8C4R458</accession>
<keyword evidence="3" id="KW-1185">Reference proteome</keyword>
<dbReference type="SMART" id="SM00461">
    <property type="entry name" value="WH1"/>
    <property type="match status" value="1"/>
</dbReference>
<dbReference type="AlphaFoldDB" id="A0A8C4R458"/>
<dbReference type="Ensembl" id="ENSEBUT00000025396.1">
    <property type="protein sequence ID" value="ENSEBUP00000024820.1"/>
    <property type="gene ID" value="ENSEBUG00000015329.1"/>
</dbReference>
<dbReference type="InterPro" id="IPR000697">
    <property type="entry name" value="WH1/EVH1_dom"/>
</dbReference>
<dbReference type="InterPro" id="IPR011993">
    <property type="entry name" value="PH-like_dom_sf"/>
</dbReference>
<organism evidence="2 3">
    <name type="scientific">Eptatretus burgeri</name>
    <name type="common">Inshore hagfish</name>
    <dbReference type="NCBI Taxonomy" id="7764"/>
    <lineage>
        <taxon>Eukaryota</taxon>
        <taxon>Metazoa</taxon>
        <taxon>Chordata</taxon>
        <taxon>Craniata</taxon>
        <taxon>Vertebrata</taxon>
        <taxon>Cyclostomata</taxon>
        <taxon>Myxini</taxon>
        <taxon>Myxiniformes</taxon>
        <taxon>Myxinidae</taxon>
        <taxon>Eptatretinae</taxon>
        <taxon>Eptatretus</taxon>
    </lineage>
</organism>
<evidence type="ECO:0000313" key="2">
    <source>
        <dbReference type="Ensembl" id="ENSEBUP00000024820.1"/>
    </source>
</evidence>
<dbReference type="Gene3D" id="2.30.29.30">
    <property type="entry name" value="Pleckstrin-homology domain (PH domain)/Phosphotyrosine-binding domain (PTB)"/>
    <property type="match status" value="1"/>
</dbReference>
<sequence length="114" mass="12618">MSSNCRICPAHVFEIDPGTKRAWLPASRHAVPVSCYFDPARAAYRLISSDGGKVIVNSTVTPGMTFTKTSQKFGQWVDGRANTVYGLGFSSEQVARRVLVLWPNCKFLQHSVIE</sequence>
<dbReference type="Pfam" id="PF00568">
    <property type="entry name" value="WH1"/>
    <property type="match status" value="1"/>
</dbReference>
<reference evidence="2" key="1">
    <citation type="submission" date="2025-08" db="UniProtKB">
        <authorList>
            <consortium name="Ensembl"/>
        </authorList>
    </citation>
    <scope>IDENTIFICATION</scope>
</reference>
<proteinExistence type="predicted"/>
<evidence type="ECO:0000259" key="1">
    <source>
        <dbReference type="PROSITE" id="PS50229"/>
    </source>
</evidence>
<dbReference type="PANTHER" id="PTHR10918">
    <property type="entry name" value="HOMER"/>
    <property type="match status" value="1"/>
</dbReference>
<dbReference type="Proteomes" id="UP000694388">
    <property type="component" value="Unplaced"/>
</dbReference>
<dbReference type="OMA" id="SSNCRIC"/>
<evidence type="ECO:0000313" key="3">
    <source>
        <dbReference type="Proteomes" id="UP000694388"/>
    </source>
</evidence>
<dbReference type="InterPro" id="IPR045027">
    <property type="entry name" value="Homer"/>
</dbReference>
<dbReference type="GO" id="GO:0035256">
    <property type="term" value="F:G protein-coupled glutamate receptor binding"/>
    <property type="evidence" value="ECO:0007669"/>
    <property type="project" value="InterPro"/>
</dbReference>
<feature type="domain" description="WH1" evidence="1">
    <location>
        <begin position="1"/>
        <end position="109"/>
    </location>
</feature>
<dbReference type="GeneTree" id="ENSGT00940000158081"/>
<dbReference type="PROSITE" id="PS50229">
    <property type="entry name" value="WH1"/>
    <property type="match status" value="1"/>
</dbReference>
<name>A0A8C4R458_EPTBU</name>
<reference evidence="2" key="2">
    <citation type="submission" date="2025-09" db="UniProtKB">
        <authorList>
            <consortium name="Ensembl"/>
        </authorList>
    </citation>
    <scope>IDENTIFICATION</scope>
</reference>
<dbReference type="SUPFAM" id="SSF50729">
    <property type="entry name" value="PH domain-like"/>
    <property type="match status" value="1"/>
</dbReference>
<protein>
    <submittedName>
        <fullName evidence="2">Homer scaffold protein 3a</fullName>
    </submittedName>
</protein>